<gene>
    <name evidence="1" type="ORF">LVIROSA_LOCUS4460</name>
</gene>
<reference evidence="1 2" key="1">
    <citation type="submission" date="2022-01" db="EMBL/GenBank/DDBJ databases">
        <authorList>
            <person name="Xiong W."/>
            <person name="Schranz E."/>
        </authorList>
    </citation>
    <scope>NUCLEOTIDE SEQUENCE [LARGE SCALE GENOMIC DNA]</scope>
</reference>
<evidence type="ECO:0000313" key="2">
    <source>
        <dbReference type="Proteomes" id="UP001157418"/>
    </source>
</evidence>
<dbReference type="Proteomes" id="UP001157418">
    <property type="component" value="Unassembled WGS sequence"/>
</dbReference>
<dbReference type="EMBL" id="CAKMRJ010000002">
    <property type="protein sequence ID" value="CAH1416713.1"/>
    <property type="molecule type" value="Genomic_DNA"/>
</dbReference>
<protein>
    <submittedName>
        <fullName evidence="1">Uncharacterized protein</fullName>
    </submittedName>
</protein>
<dbReference type="Pfam" id="PF02458">
    <property type="entry name" value="Transferase"/>
    <property type="match status" value="1"/>
</dbReference>
<accession>A0AAU9M785</accession>
<name>A0AAU9M785_9ASTR</name>
<dbReference type="AlphaFoldDB" id="A0AAU9M785"/>
<sequence length="100" mass="11404">MFISSWADITRTGTPSMFPSLERSYLNPRRPPIYSSSIDNVFAPFLPPSKTVNDQNDDDGDHLLVNRIYYVEGEQIKRLQLLASENGCMRSKVKAFTSFL</sequence>
<comment type="caution">
    <text evidence="1">The sequence shown here is derived from an EMBL/GenBank/DDBJ whole genome shotgun (WGS) entry which is preliminary data.</text>
</comment>
<evidence type="ECO:0000313" key="1">
    <source>
        <dbReference type="EMBL" id="CAH1416713.1"/>
    </source>
</evidence>
<keyword evidence="2" id="KW-1185">Reference proteome</keyword>
<proteinExistence type="predicted"/>
<organism evidence="1 2">
    <name type="scientific">Lactuca virosa</name>
    <dbReference type="NCBI Taxonomy" id="75947"/>
    <lineage>
        <taxon>Eukaryota</taxon>
        <taxon>Viridiplantae</taxon>
        <taxon>Streptophyta</taxon>
        <taxon>Embryophyta</taxon>
        <taxon>Tracheophyta</taxon>
        <taxon>Spermatophyta</taxon>
        <taxon>Magnoliopsida</taxon>
        <taxon>eudicotyledons</taxon>
        <taxon>Gunneridae</taxon>
        <taxon>Pentapetalae</taxon>
        <taxon>asterids</taxon>
        <taxon>campanulids</taxon>
        <taxon>Asterales</taxon>
        <taxon>Asteraceae</taxon>
        <taxon>Cichorioideae</taxon>
        <taxon>Cichorieae</taxon>
        <taxon>Lactucinae</taxon>
        <taxon>Lactuca</taxon>
    </lineage>
</organism>